<protein>
    <submittedName>
        <fullName evidence="1">Uncharacterized protein</fullName>
    </submittedName>
</protein>
<feature type="non-terminal residue" evidence="1">
    <location>
        <position position="147"/>
    </location>
</feature>
<keyword evidence="2" id="KW-1185">Reference proteome</keyword>
<reference evidence="1 2" key="1">
    <citation type="submission" date="2024-01" db="EMBL/GenBank/DDBJ databases">
        <title>A telomere-to-telomere, gap-free genome of sweet tea (Lithocarpus litseifolius).</title>
        <authorList>
            <person name="Zhou J."/>
        </authorList>
    </citation>
    <scope>NUCLEOTIDE SEQUENCE [LARGE SCALE GENOMIC DNA]</scope>
    <source>
        <strain evidence="1">Zhou-2022a</strain>
        <tissue evidence="1">Leaf</tissue>
    </source>
</reference>
<sequence length="147" mass="16711">MARLNGLQKAMANNPSHSLVVLEKELQKELEKILNQEEELWVQKSCITHLVEGDRNTAFHHMSAIVRRHRNQISCIKNEMGEWIQSEGGAMEYIRGGFTKLFTTSLSYSILSPTQPSRWQAALSENESLSLSTPVTNEEIKQGLWSL</sequence>
<evidence type="ECO:0000313" key="1">
    <source>
        <dbReference type="EMBL" id="KAK9988441.1"/>
    </source>
</evidence>
<proteinExistence type="predicted"/>
<dbReference type="AlphaFoldDB" id="A0AAW2BQY3"/>
<organism evidence="1 2">
    <name type="scientific">Lithocarpus litseifolius</name>
    <dbReference type="NCBI Taxonomy" id="425828"/>
    <lineage>
        <taxon>Eukaryota</taxon>
        <taxon>Viridiplantae</taxon>
        <taxon>Streptophyta</taxon>
        <taxon>Embryophyta</taxon>
        <taxon>Tracheophyta</taxon>
        <taxon>Spermatophyta</taxon>
        <taxon>Magnoliopsida</taxon>
        <taxon>eudicotyledons</taxon>
        <taxon>Gunneridae</taxon>
        <taxon>Pentapetalae</taxon>
        <taxon>rosids</taxon>
        <taxon>fabids</taxon>
        <taxon>Fagales</taxon>
        <taxon>Fagaceae</taxon>
        <taxon>Lithocarpus</taxon>
    </lineage>
</organism>
<accession>A0AAW2BQY3</accession>
<gene>
    <name evidence="1" type="ORF">SO802_028680</name>
</gene>
<dbReference type="EMBL" id="JAZDWU010000010">
    <property type="protein sequence ID" value="KAK9988441.1"/>
    <property type="molecule type" value="Genomic_DNA"/>
</dbReference>
<comment type="caution">
    <text evidence="1">The sequence shown here is derived from an EMBL/GenBank/DDBJ whole genome shotgun (WGS) entry which is preliminary data.</text>
</comment>
<dbReference type="Proteomes" id="UP001459277">
    <property type="component" value="Unassembled WGS sequence"/>
</dbReference>
<evidence type="ECO:0000313" key="2">
    <source>
        <dbReference type="Proteomes" id="UP001459277"/>
    </source>
</evidence>
<name>A0AAW2BQY3_9ROSI</name>